<protein>
    <recommendedName>
        <fullName evidence="5">Ketosynthase family 3 (KS3) domain-containing protein</fullName>
    </recommendedName>
</protein>
<dbReference type="OrthoDB" id="329835at2759"/>
<dbReference type="InterPro" id="IPR018201">
    <property type="entry name" value="Ketoacyl_synth_AS"/>
</dbReference>
<dbReference type="Pfam" id="PF00109">
    <property type="entry name" value="ketoacyl-synt"/>
    <property type="match status" value="1"/>
</dbReference>
<reference evidence="6" key="2">
    <citation type="submission" date="2012-05" db="EMBL/GenBank/DDBJ databases">
        <title>Annotation of the Genome Sequence of Fusarium oxysporum f. sp. melonis 26406.</title>
        <authorList>
            <consortium name="The Broad Institute Genomics Platform"/>
            <person name="Ma L.-J."/>
            <person name="Corby-Kistler H."/>
            <person name="Broz K."/>
            <person name="Gale L.R."/>
            <person name="Jonkers W."/>
            <person name="O'Donnell K."/>
            <person name="Ploetz R."/>
            <person name="Steinberg C."/>
            <person name="Schwartz D.C."/>
            <person name="VanEtten H."/>
            <person name="Zhou S."/>
            <person name="Young S.K."/>
            <person name="Zeng Q."/>
            <person name="Gargeya S."/>
            <person name="Fitzgerald M."/>
            <person name="Abouelleil A."/>
            <person name="Alvarado L."/>
            <person name="Chapman S.B."/>
            <person name="Gainer-Dewar J."/>
            <person name="Goldberg J."/>
            <person name="Griggs A."/>
            <person name="Gujja S."/>
            <person name="Hansen M."/>
            <person name="Howarth C."/>
            <person name="Imamovic A."/>
            <person name="Ireland A."/>
            <person name="Larimer J."/>
            <person name="McCowan C."/>
            <person name="Murphy C."/>
            <person name="Pearson M."/>
            <person name="Poon T.W."/>
            <person name="Priest M."/>
            <person name="Roberts A."/>
            <person name="Saif S."/>
            <person name="Shea T."/>
            <person name="Sykes S."/>
            <person name="Wortman J."/>
            <person name="Nusbaum C."/>
            <person name="Birren B."/>
        </authorList>
    </citation>
    <scope>NUCLEOTIDE SEQUENCE</scope>
    <source>
        <strain evidence="6">26406</strain>
    </source>
</reference>
<dbReference type="PANTHER" id="PTHR43775">
    <property type="entry name" value="FATTY ACID SYNTHASE"/>
    <property type="match status" value="1"/>
</dbReference>
<dbReference type="GO" id="GO:0006633">
    <property type="term" value="P:fatty acid biosynthetic process"/>
    <property type="evidence" value="ECO:0007669"/>
    <property type="project" value="InterPro"/>
</dbReference>
<feature type="region of interest" description="Disordered" evidence="4">
    <location>
        <begin position="1"/>
        <end position="22"/>
    </location>
</feature>
<keyword evidence="2" id="KW-0597">Phosphoprotein</keyword>
<evidence type="ECO:0000256" key="2">
    <source>
        <dbReference type="ARBA" id="ARBA00022553"/>
    </source>
</evidence>
<reference evidence="6" key="1">
    <citation type="submission" date="2012-04" db="EMBL/GenBank/DDBJ databases">
        <title>The Genome Sequence of Fusarium oxysporum melonis.</title>
        <authorList>
            <consortium name="The Broad Institute Genome Sequencing Platform"/>
            <person name="Ma L.-J."/>
            <person name="Gale L.R."/>
            <person name="Schwartz D.C."/>
            <person name="Zhou S."/>
            <person name="Corby-Kistler H."/>
            <person name="Young S.K."/>
            <person name="Zeng Q."/>
            <person name="Gargeya S."/>
            <person name="Fitzgerald M."/>
            <person name="Haas B."/>
            <person name="Abouelleil A."/>
            <person name="Alvarado L."/>
            <person name="Arachchi H.M."/>
            <person name="Berlin A."/>
            <person name="Brown A."/>
            <person name="Chapman S.B."/>
            <person name="Chen Z."/>
            <person name="Dunbar C."/>
            <person name="Freedman E."/>
            <person name="Gearin G."/>
            <person name="Goldberg J."/>
            <person name="Griggs A."/>
            <person name="Gujja S."/>
            <person name="Heiman D."/>
            <person name="Howarth C."/>
            <person name="Larson L."/>
            <person name="Lui A."/>
            <person name="MacDonald P.J.P."/>
            <person name="Montmayeur A."/>
            <person name="Murphy C."/>
            <person name="Neiman D."/>
            <person name="Pearson M."/>
            <person name="Priest M."/>
            <person name="Roberts A."/>
            <person name="Saif S."/>
            <person name="Shea T."/>
            <person name="Shenoy N."/>
            <person name="Sisk P."/>
            <person name="Stolte C."/>
            <person name="Sykes S."/>
            <person name="Wortman J."/>
            <person name="Nusbaum C."/>
            <person name="Birren B."/>
        </authorList>
    </citation>
    <scope>NUCLEOTIDE SEQUENCE</scope>
    <source>
        <strain evidence="6">26406</strain>
    </source>
</reference>
<dbReference type="PROSITE" id="PS00606">
    <property type="entry name" value="KS3_1"/>
    <property type="match status" value="1"/>
</dbReference>
<dbReference type="CDD" id="cd00833">
    <property type="entry name" value="PKS"/>
    <property type="match status" value="1"/>
</dbReference>
<keyword evidence="1" id="KW-0596">Phosphopantetheine</keyword>
<dbReference type="EMBL" id="JH659336">
    <property type="protein sequence ID" value="EXK33710.1"/>
    <property type="molecule type" value="Genomic_DNA"/>
</dbReference>
<dbReference type="PANTHER" id="PTHR43775:SF50">
    <property type="entry name" value="HIGHLY REDUCING POLYKETIDE SYNTHASE SRDA"/>
    <property type="match status" value="1"/>
</dbReference>
<evidence type="ECO:0000313" key="6">
    <source>
        <dbReference type="EMBL" id="EXK33710.1"/>
    </source>
</evidence>
<dbReference type="InterPro" id="IPR050091">
    <property type="entry name" value="PKS_NRPS_Biosynth_Enz"/>
</dbReference>
<dbReference type="AlphaFoldDB" id="W9ZQP6"/>
<evidence type="ECO:0000256" key="4">
    <source>
        <dbReference type="SAM" id="MobiDB-lite"/>
    </source>
</evidence>
<accession>W9ZQP6</accession>
<dbReference type="SMART" id="SM00825">
    <property type="entry name" value="PKS_KS"/>
    <property type="match status" value="1"/>
</dbReference>
<feature type="domain" description="Ketosynthase family 3 (KS3)" evidence="5">
    <location>
        <begin position="25"/>
        <end position="344"/>
    </location>
</feature>
<dbReference type="GO" id="GO:0004312">
    <property type="term" value="F:fatty acid synthase activity"/>
    <property type="evidence" value="ECO:0007669"/>
    <property type="project" value="TreeGrafter"/>
</dbReference>
<gene>
    <name evidence="6" type="ORF">FOMG_10961</name>
</gene>
<dbReference type="InterPro" id="IPR016039">
    <property type="entry name" value="Thiolase-like"/>
</dbReference>
<dbReference type="Gene3D" id="3.40.47.10">
    <property type="match status" value="1"/>
</dbReference>
<evidence type="ECO:0000256" key="1">
    <source>
        <dbReference type="ARBA" id="ARBA00022450"/>
    </source>
</evidence>
<name>W9ZQP6_FUSOX</name>
<evidence type="ECO:0000259" key="5">
    <source>
        <dbReference type="PROSITE" id="PS52004"/>
    </source>
</evidence>
<sequence length="344" mass="37175">MPHFRESSSSSSTTGIDLYPHNSNQRIVSDDEYAALSPDEPLLSEQLEPIAVLMMEKRSGQTPKVPASRFNIDAHFHPNNDRPGSFGVLGGYFLNETLQEFDPGFFGITPVEATWMDPQQRKLLEVVYEAFESAGLTLDQLSGSDTACFMATFTADFQQMSFKEPSFRHSLAATGVDPGLLSNRVSHVFNLRGPSIVVNTACSSSVYALHNACNALRTHECSAAVVGGSNLILTVDQHMNTAKLGVLSPTSTCHTFNSYANGYGRAEGVGAIYLKRLSDAVRDGDPIRGVIRSSTTNNNGKAAGVGITYPGFDGQRNVMRHAYQRSGLDPCSLGISTATEPEQP</sequence>
<keyword evidence="3" id="KW-0808">Transferase</keyword>
<dbReference type="GO" id="GO:0044550">
    <property type="term" value="P:secondary metabolite biosynthetic process"/>
    <property type="evidence" value="ECO:0007669"/>
    <property type="project" value="TreeGrafter"/>
</dbReference>
<dbReference type="SUPFAM" id="SSF53901">
    <property type="entry name" value="Thiolase-like"/>
    <property type="match status" value="2"/>
</dbReference>
<dbReference type="PROSITE" id="PS52004">
    <property type="entry name" value="KS3_2"/>
    <property type="match status" value="1"/>
</dbReference>
<dbReference type="GO" id="GO:0004315">
    <property type="term" value="F:3-oxoacyl-[acyl-carrier-protein] synthase activity"/>
    <property type="evidence" value="ECO:0007669"/>
    <property type="project" value="InterPro"/>
</dbReference>
<dbReference type="InterPro" id="IPR014030">
    <property type="entry name" value="Ketoacyl_synth_N"/>
</dbReference>
<dbReference type="VEuPathDB" id="FungiDB:FOMG_10961"/>
<evidence type="ECO:0000256" key="3">
    <source>
        <dbReference type="ARBA" id="ARBA00022679"/>
    </source>
</evidence>
<organism evidence="6">
    <name type="scientific">Fusarium oxysporum f. sp. melonis 26406</name>
    <dbReference type="NCBI Taxonomy" id="1089452"/>
    <lineage>
        <taxon>Eukaryota</taxon>
        <taxon>Fungi</taxon>
        <taxon>Dikarya</taxon>
        <taxon>Ascomycota</taxon>
        <taxon>Pezizomycotina</taxon>
        <taxon>Sordariomycetes</taxon>
        <taxon>Hypocreomycetidae</taxon>
        <taxon>Hypocreales</taxon>
        <taxon>Nectriaceae</taxon>
        <taxon>Fusarium</taxon>
        <taxon>Fusarium oxysporum species complex</taxon>
    </lineage>
</organism>
<dbReference type="InterPro" id="IPR020841">
    <property type="entry name" value="PKS_Beta-ketoAc_synthase_dom"/>
</dbReference>
<proteinExistence type="predicted"/>
<dbReference type="HOGENOM" id="CLU_000022_16_2_1"/>
<dbReference type="Proteomes" id="UP000030703">
    <property type="component" value="Unassembled WGS sequence"/>
</dbReference>